<dbReference type="EMBL" id="MCFL01000005">
    <property type="protein sequence ID" value="ORZ39391.1"/>
    <property type="molecule type" value="Genomic_DNA"/>
</dbReference>
<evidence type="ECO:0008006" key="4">
    <source>
        <dbReference type="Google" id="ProtNLM"/>
    </source>
</evidence>
<reference evidence="2 3" key="1">
    <citation type="submission" date="2016-07" db="EMBL/GenBank/DDBJ databases">
        <title>Pervasive Adenine N6-methylation of Active Genes in Fungi.</title>
        <authorList>
            <consortium name="DOE Joint Genome Institute"/>
            <person name="Mondo S.J."/>
            <person name="Dannebaum R.O."/>
            <person name="Kuo R.C."/>
            <person name="Labutti K."/>
            <person name="Haridas S."/>
            <person name="Kuo A."/>
            <person name="Salamov A."/>
            <person name="Ahrendt S.R."/>
            <person name="Lipzen A."/>
            <person name="Sullivan W."/>
            <person name="Andreopoulos W.B."/>
            <person name="Clum A."/>
            <person name="Lindquist E."/>
            <person name="Daum C."/>
            <person name="Ramamoorthy G.K."/>
            <person name="Gryganskyi A."/>
            <person name="Culley D."/>
            <person name="Magnuson J.K."/>
            <person name="James T.Y."/>
            <person name="O'Malley M.A."/>
            <person name="Stajich J.E."/>
            <person name="Spatafora J.W."/>
            <person name="Visel A."/>
            <person name="Grigoriev I.V."/>
        </authorList>
    </citation>
    <scope>NUCLEOTIDE SEQUENCE [LARGE SCALE GENOMIC DNA]</scope>
    <source>
        <strain evidence="2 3">PL171</strain>
    </source>
</reference>
<comment type="caution">
    <text evidence="2">The sequence shown here is derived from an EMBL/GenBank/DDBJ whole genome shotgun (WGS) entry which is preliminary data.</text>
</comment>
<keyword evidence="1" id="KW-0677">Repeat</keyword>
<evidence type="ECO:0000313" key="2">
    <source>
        <dbReference type="EMBL" id="ORZ39391.1"/>
    </source>
</evidence>
<name>A0A1Y2I089_9FUNG</name>
<sequence length="253" mass="26777">MKTCAEPHAGGGKGYPDAQFFLAECYRKGAFGSVKNLDKAFALYTKASKLGHAPSAYYRGLAFELGLGTKVNEKKALELFRTAASAGVTAAALKLGVVYQRGLLKQKANEATALLWLKRAAADAATAAQVVATANTGDDGGDDSTTSGEQDEAAKALKLAALASRNVYALHACWLLGMHYEKSSKAEDREAAFHFFLDAAELQYPPAAFKVAMCLRDGVGVDADHEQAAQWFEAAKANGVSNLAQITNLPLPT</sequence>
<dbReference type="SMART" id="SM00671">
    <property type="entry name" value="SEL1"/>
    <property type="match status" value="5"/>
</dbReference>
<accession>A0A1Y2I089</accession>
<dbReference type="InterPro" id="IPR011990">
    <property type="entry name" value="TPR-like_helical_dom_sf"/>
</dbReference>
<dbReference type="Gene3D" id="1.25.40.10">
    <property type="entry name" value="Tetratricopeptide repeat domain"/>
    <property type="match status" value="2"/>
</dbReference>
<evidence type="ECO:0000313" key="3">
    <source>
        <dbReference type="Proteomes" id="UP000193411"/>
    </source>
</evidence>
<dbReference type="STRING" id="765915.A0A1Y2I089"/>
<dbReference type="PANTHER" id="PTHR46430">
    <property type="entry name" value="PROTEIN SKT5-RELATED"/>
    <property type="match status" value="1"/>
</dbReference>
<gene>
    <name evidence="2" type="ORF">BCR44DRAFT_131188</name>
</gene>
<organism evidence="2 3">
    <name type="scientific">Catenaria anguillulae PL171</name>
    <dbReference type="NCBI Taxonomy" id="765915"/>
    <lineage>
        <taxon>Eukaryota</taxon>
        <taxon>Fungi</taxon>
        <taxon>Fungi incertae sedis</taxon>
        <taxon>Blastocladiomycota</taxon>
        <taxon>Blastocladiomycetes</taxon>
        <taxon>Blastocladiales</taxon>
        <taxon>Catenariaceae</taxon>
        <taxon>Catenaria</taxon>
    </lineage>
</organism>
<dbReference type="OrthoDB" id="272077at2759"/>
<evidence type="ECO:0000256" key="1">
    <source>
        <dbReference type="ARBA" id="ARBA00022737"/>
    </source>
</evidence>
<dbReference type="InterPro" id="IPR006597">
    <property type="entry name" value="Sel1-like"/>
</dbReference>
<keyword evidence="3" id="KW-1185">Reference proteome</keyword>
<protein>
    <recommendedName>
        <fullName evidence="4">HCP-like protein</fullName>
    </recommendedName>
</protein>
<dbReference type="Proteomes" id="UP000193411">
    <property type="component" value="Unassembled WGS sequence"/>
</dbReference>
<proteinExistence type="predicted"/>
<dbReference type="AlphaFoldDB" id="A0A1Y2I089"/>
<dbReference type="InterPro" id="IPR051726">
    <property type="entry name" value="Chitin_Synth_Reg"/>
</dbReference>
<dbReference type="Pfam" id="PF08238">
    <property type="entry name" value="Sel1"/>
    <property type="match status" value="5"/>
</dbReference>
<dbReference type="SUPFAM" id="SSF81901">
    <property type="entry name" value="HCP-like"/>
    <property type="match status" value="1"/>
</dbReference>